<accession>A0A6J6C5Z5</accession>
<dbReference type="EMBL" id="CAEZST010000009">
    <property type="protein sequence ID" value="CAB4546515.1"/>
    <property type="molecule type" value="Genomic_DNA"/>
</dbReference>
<dbReference type="Pfam" id="PF11343">
    <property type="entry name" value="DUF3145"/>
    <property type="match status" value="1"/>
</dbReference>
<gene>
    <name evidence="1" type="ORF">UFOPK1503_00684</name>
</gene>
<reference evidence="1" key="1">
    <citation type="submission" date="2020-05" db="EMBL/GenBank/DDBJ databases">
        <authorList>
            <person name="Chiriac C."/>
            <person name="Salcher M."/>
            <person name="Ghai R."/>
            <person name="Kavagutti S V."/>
        </authorList>
    </citation>
    <scope>NUCLEOTIDE SEQUENCE</scope>
</reference>
<evidence type="ECO:0000313" key="1">
    <source>
        <dbReference type="EMBL" id="CAB4546515.1"/>
    </source>
</evidence>
<organism evidence="1">
    <name type="scientific">freshwater metagenome</name>
    <dbReference type="NCBI Taxonomy" id="449393"/>
    <lineage>
        <taxon>unclassified sequences</taxon>
        <taxon>metagenomes</taxon>
        <taxon>ecological metagenomes</taxon>
    </lineage>
</organism>
<protein>
    <submittedName>
        <fullName evidence="1">Unannotated protein</fullName>
    </submittedName>
</protein>
<dbReference type="InterPro" id="IPR021491">
    <property type="entry name" value="DUF3145"/>
</dbReference>
<name>A0A6J6C5Z5_9ZZZZ</name>
<proteinExistence type="predicted"/>
<sequence>MLAQDLSVRWFTQPANPRTFQARTTGLLSDGEAQQLSFDLVKHCQSFEISQFSSDPSLFLFEARLGLIQLALDQAGEPVLRLGHLELLIQRSNGSLREFERLLRVSSGQAWLDLLEPLRAGKFALEGLRNVG</sequence>
<dbReference type="AlphaFoldDB" id="A0A6J6C5Z5"/>